<gene>
    <name evidence="3" type="ORF">TOT_030000087</name>
</gene>
<name>J4D8K7_THEOR</name>
<feature type="compositionally biased region" description="Low complexity" evidence="1">
    <location>
        <begin position="1724"/>
        <end position="1734"/>
    </location>
</feature>
<evidence type="ECO:0000313" key="3">
    <source>
        <dbReference type="EMBL" id="BAM40825.1"/>
    </source>
</evidence>
<dbReference type="eggNOG" id="ENOG502RWPE">
    <property type="taxonomic scope" value="Eukaryota"/>
</dbReference>
<dbReference type="GeneID" id="20715289"/>
<accession>J4D8K7</accession>
<dbReference type="OrthoDB" id="361787at2759"/>
<dbReference type="OMA" id="HEYCIST"/>
<feature type="transmembrane region" description="Helical" evidence="2">
    <location>
        <begin position="133"/>
        <end position="153"/>
    </location>
</feature>
<protein>
    <submittedName>
        <fullName evidence="3">Uncharacterized protein</fullName>
    </submittedName>
</protein>
<dbReference type="Proteomes" id="UP000003786">
    <property type="component" value="Chromosome 3"/>
</dbReference>
<dbReference type="RefSeq" id="XP_009691126.1">
    <property type="nucleotide sequence ID" value="XM_009692831.1"/>
</dbReference>
<keyword evidence="2" id="KW-0812">Transmembrane</keyword>
<proteinExistence type="predicted"/>
<feature type="compositionally biased region" description="Polar residues" evidence="1">
    <location>
        <begin position="1509"/>
        <end position="1529"/>
    </location>
</feature>
<feature type="transmembrane region" description="Helical" evidence="2">
    <location>
        <begin position="26"/>
        <end position="49"/>
    </location>
</feature>
<feature type="transmembrane region" description="Helical" evidence="2">
    <location>
        <begin position="168"/>
        <end position="191"/>
    </location>
</feature>
<feature type="transmembrane region" description="Helical" evidence="2">
    <location>
        <begin position="1192"/>
        <end position="1209"/>
    </location>
</feature>
<feature type="region of interest" description="Disordered" evidence="1">
    <location>
        <begin position="1509"/>
        <end position="1535"/>
    </location>
</feature>
<feature type="region of interest" description="Disordered" evidence="1">
    <location>
        <begin position="1718"/>
        <end position="1740"/>
    </location>
</feature>
<feature type="compositionally biased region" description="Polar residues" evidence="1">
    <location>
        <begin position="1642"/>
        <end position="1651"/>
    </location>
</feature>
<keyword evidence="2" id="KW-1133">Transmembrane helix</keyword>
<dbReference type="EMBL" id="AP011948">
    <property type="protein sequence ID" value="BAM40825.1"/>
    <property type="molecule type" value="Genomic_DNA"/>
</dbReference>
<feature type="compositionally biased region" description="Polar residues" evidence="1">
    <location>
        <begin position="1581"/>
        <end position="1590"/>
    </location>
</feature>
<organism evidence="3 4">
    <name type="scientific">Theileria orientalis strain Shintoku</name>
    <dbReference type="NCBI Taxonomy" id="869250"/>
    <lineage>
        <taxon>Eukaryota</taxon>
        <taxon>Sar</taxon>
        <taxon>Alveolata</taxon>
        <taxon>Apicomplexa</taxon>
        <taxon>Aconoidasida</taxon>
        <taxon>Piroplasmida</taxon>
        <taxon>Theileriidae</taxon>
        <taxon>Theileria</taxon>
    </lineage>
</organism>
<dbReference type="PROSITE" id="PS51257">
    <property type="entry name" value="PROKAR_LIPOPROTEIN"/>
    <property type="match status" value="1"/>
</dbReference>
<evidence type="ECO:0000256" key="1">
    <source>
        <dbReference type="SAM" id="MobiDB-lite"/>
    </source>
</evidence>
<keyword evidence="4" id="KW-1185">Reference proteome</keyword>
<keyword evidence="2" id="KW-0472">Membrane</keyword>
<feature type="transmembrane region" description="Helical" evidence="2">
    <location>
        <begin position="1054"/>
        <end position="1075"/>
    </location>
</feature>
<reference evidence="3 4" key="1">
    <citation type="journal article" date="2012" name="MBio">
        <title>Comparative genome analysis of three eukaryotic parasites with differing abilities to transform leukocytes reveals key mediators of Theileria-induced leukocyte transformation.</title>
        <authorList>
            <person name="Hayashida K."/>
            <person name="Hara Y."/>
            <person name="Abe T."/>
            <person name="Yamasaki C."/>
            <person name="Toyoda A."/>
            <person name="Kosuge T."/>
            <person name="Suzuki Y."/>
            <person name="Sato Y."/>
            <person name="Kawashima S."/>
            <person name="Katayama T."/>
            <person name="Wakaguri H."/>
            <person name="Inoue N."/>
            <person name="Homma K."/>
            <person name="Tada-Umezaki M."/>
            <person name="Yagi Y."/>
            <person name="Fujii Y."/>
            <person name="Habara T."/>
            <person name="Kanehisa M."/>
            <person name="Watanabe H."/>
            <person name="Ito K."/>
            <person name="Gojobori T."/>
            <person name="Sugawara H."/>
            <person name="Imanishi T."/>
            <person name="Weir W."/>
            <person name="Gardner M."/>
            <person name="Pain A."/>
            <person name="Shiels B."/>
            <person name="Hattori M."/>
            <person name="Nene V."/>
            <person name="Sugimoto C."/>
        </authorList>
    </citation>
    <scope>NUCLEOTIDE SEQUENCE [LARGE SCALE GENOMIC DNA]</scope>
    <source>
        <strain evidence="3 4">Shintoku</strain>
    </source>
</reference>
<evidence type="ECO:0000313" key="4">
    <source>
        <dbReference type="Proteomes" id="UP000003786"/>
    </source>
</evidence>
<feature type="transmembrane region" description="Helical" evidence="2">
    <location>
        <begin position="261"/>
        <end position="279"/>
    </location>
</feature>
<evidence type="ECO:0000256" key="2">
    <source>
        <dbReference type="SAM" id="Phobius"/>
    </source>
</evidence>
<feature type="region of interest" description="Disordered" evidence="1">
    <location>
        <begin position="1549"/>
        <end position="1656"/>
    </location>
</feature>
<dbReference type="VEuPathDB" id="PiroplasmaDB:TOT_030000087"/>
<feature type="compositionally biased region" description="Basic and acidic residues" evidence="1">
    <location>
        <begin position="1596"/>
        <end position="1618"/>
    </location>
</feature>
<feature type="transmembrane region" description="Helical" evidence="2">
    <location>
        <begin position="212"/>
        <end position="233"/>
    </location>
</feature>
<feature type="transmembrane region" description="Helical" evidence="2">
    <location>
        <begin position="299"/>
        <end position="316"/>
    </location>
</feature>
<feature type="transmembrane region" description="Helical" evidence="2">
    <location>
        <begin position="1229"/>
        <end position="1249"/>
    </location>
</feature>
<feature type="transmembrane region" description="Helical" evidence="2">
    <location>
        <begin position="70"/>
        <end position="95"/>
    </location>
</feature>
<dbReference type="KEGG" id="tot:TOT_030000087"/>
<feature type="transmembrane region" description="Helical" evidence="2">
    <location>
        <begin position="101"/>
        <end position="121"/>
    </location>
</feature>
<sequence length="1995" mass="231334">MDETHFKREFEFARSSKYSELYSSSIAIGFSCFSFFLVGLSIALVYVLSDMDYFMLSGVFRAQRFFSDDPYYFTKQVVLVYGFIGFFSTMVIGPIGRNSCIAWSWVLTFMYMTNCMIVYVYKFTQYGTLIMRSITMLSLVSHVLVCNFIFFLFDPNMSGSDCYTFHRVMSFVIGCFVGPAIVSFTLFRSGLCITGTFVDKDPMMSSMDLCRILLIASFISLMSSLCITLLLTYEYNGGKKHDKLMWAPIAKIPLKVVKKTIFHVLNLELMGVVWMINPYMMSLVPYTTNIHFDFHRLSFLHKMVFSVLFIVFLVVMHRDFSYSCVKVLKSINMAIFDILFTEGFTQTNDEHLKKTPFSNTPYPNYLDPIFAERNKKVPNTTTIPNLVSYHFTLENWDDKENEDKKMLSTCSTMLTVLDKLENYLKYGYDFDLCNLIDQELSFKLCSVKKDPEHLKTAAYLLTEYKNELIMMLGSTMNRYHAEENEFNPDKEKVKTFCHMIPNPVRYDCYTFPEAAEGIEKLICDYINQSIKSLLKLSHDLYNTLTTEDVNLINIDIPRATPLVRYILDLRKSVFDFVFVLTSHMTITESKLVLSKSYEYISSEKVYKIVSWVETCPCVRRYESENPNSKKDTKYRPLEFDDCQNHNRKVHQMIDNQGNYLCLCLVMKYRMYPCIYKCICYFRDIVIDILSTMCRRYDNRTGSDTYNLNVSKLLMFAIDISEKIETKIEQRFLSIFSEIKGSNDCLCQSPDDRYYYYFINIAEYISLLLENLFEFNNEKVEFAAQYLASLKAEMDSMDCMNSKNKKIEPSPKAEEIKTGDICNGVGDSKLCCVIFVNIVSMCLYNCIISRIYNYFPTTNEEKQKNKKDKMAKCTCVDTLKKFEKYGNYAGQCKCEDIKKDIQGLLDCQSTTFPENFKEEVRKLLKSTCVGNKCECKDMCAKLKKSCESISNCKLLSISLNLLEKTYRTLIPSTFNDGLIKWMCKENKIDNIKSLCESNTKYLKRLETSTRNARIADLTHAMAGGYKNMEDEHSINPKYHTYDDLYRPTPCYGPGFYKFIITRGLVVFALAIMFMFMRMRFDSYLGLDITVRGKEPPEEIHPHPDIVKFRDFISSRLNVHSNASTDEHEYSQSDVDETSVDEQYTADYEMLGLNQKLSIIDRRQEFRESAKYLNESDGSYVEGQGKNTLIRNNFSFYIMVVVFSVLSAYYMNMVVRDLFVSINVEYQVWSYLINIAIMVGMLFTVIVKYCIHLYDFIYVLEKYSVKLSRIEHFVEDTMGGVTGTLAHTSKFVMIYGLLKSMKTDFAAMFNMKVPLRTMSTYNKMKDHLYPYKDMSRTVHKVATSYNDNMEVLTELKKNVLKTLGTPRESLDLTSVLDFLSYVLLSKAESNYDHYQSYFRGDERYIAWRLGKPINHNFFLITYYRYNTIYEIQRHVRNMKMPGRPKVLQNFQMFWHLFGDMEIDLITLKSMNHETVQVPMTDSQRNIIKAKFMDEYLNEFLKFQNDAESVRSTHSSASNAGSVRSTRSTVTDAGTIHSEGKEYKVELVHVPTNRNQHLETDTDTASEAGSVRSKRSVASDAESVRSSHSTVTDAGSIHSEGKEYKVEMVHVKTKRGEHLETDTDTASEAGSVRSKRSVASDAESVRSSHSTVTDAGSIHSEGKEYKVELVHVKTKRGEHLETDTEAPSEAAVEPVSEAESILSIASKYDLKVVEVNRKHQKKEYEYESSTEYSSSDEPQTDQEQVARVLEEKTEEVEGDHYEKGHPYTKYTDLLGDLEYYFPYAHLLNRKLEADVLTKLTNKYFESNYSRMLNVVLVPTSMCDVKGTDSRVMNRVLTYIEHWLMWRHEYCISTSTTEEEEDITSTSIIACENAIKFAHDLVANLFKKEGHIWDLVWDLVENINLENIDMTEGVLMKEELIQENHTLRDYRETLSTFKPAGSVYDKYETTVLHYLNQFVLSSMVNKDKIVLPLGIFLSWYGIPLCDSHIKYMHKFKYFI</sequence>
<dbReference type="STRING" id="869250.J4D8K7"/>